<reference evidence="1 2" key="1">
    <citation type="submission" date="2020-08" db="EMBL/GenBank/DDBJ databases">
        <title>Above-ground endophytic microbial communities from plants in different locations in the United States.</title>
        <authorList>
            <person name="Frank C."/>
        </authorList>
    </citation>
    <scope>NUCLEOTIDE SEQUENCE [LARGE SCALE GENOMIC DNA]</scope>
    <source>
        <strain evidence="1 2">WP4_2_2</strain>
    </source>
</reference>
<evidence type="ECO:0000313" key="1">
    <source>
        <dbReference type="EMBL" id="MBB6106908.1"/>
    </source>
</evidence>
<sequence length="74" mass="7938">MPSVQMNPLTTASRPNIPADDAESLLTLARSAGMLVTLDGQIGREKYQSVSGSLVAFQRFATALREALSVPRPH</sequence>
<dbReference type="RefSeq" id="WP_260175540.1">
    <property type="nucleotide sequence ID" value="NZ_JACHBW010000034.1"/>
</dbReference>
<dbReference type="EMBL" id="JACHBW010000034">
    <property type="protein sequence ID" value="MBB6106908.1"/>
    <property type="molecule type" value="Genomic_DNA"/>
</dbReference>
<accession>A0A7W9U4K7</accession>
<keyword evidence="2" id="KW-1185">Reference proteome</keyword>
<gene>
    <name evidence="1" type="ORF">F4827_006787</name>
</gene>
<comment type="caution">
    <text evidence="1">The sequence shown here is derived from an EMBL/GenBank/DDBJ whole genome shotgun (WGS) entry which is preliminary data.</text>
</comment>
<name>A0A7W9U4K7_9BURK</name>
<proteinExistence type="predicted"/>
<protein>
    <submittedName>
        <fullName evidence="1">Uncharacterized protein</fullName>
    </submittedName>
</protein>
<evidence type="ECO:0000313" key="2">
    <source>
        <dbReference type="Proteomes" id="UP000571554"/>
    </source>
</evidence>
<dbReference type="Proteomes" id="UP000571554">
    <property type="component" value="Unassembled WGS sequence"/>
</dbReference>
<dbReference type="AlphaFoldDB" id="A0A7W9U4K7"/>
<organism evidence="1 2">
    <name type="scientific">Paraburkholderia bannensis</name>
    <dbReference type="NCBI Taxonomy" id="765414"/>
    <lineage>
        <taxon>Bacteria</taxon>
        <taxon>Pseudomonadati</taxon>
        <taxon>Pseudomonadota</taxon>
        <taxon>Betaproteobacteria</taxon>
        <taxon>Burkholderiales</taxon>
        <taxon>Burkholderiaceae</taxon>
        <taxon>Paraburkholderia</taxon>
    </lineage>
</organism>